<keyword evidence="1 4" id="KW-0808">Transferase</keyword>
<name>A0A9X1S6K2_9MICC</name>
<evidence type="ECO:0000259" key="3">
    <source>
        <dbReference type="Pfam" id="PF02709"/>
    </source>
</evidence>
<dbReference type="EMBL" id="JAJFZP010000009">
    <property type="protein sequence ID" value="MCC3269893.1"/>
    <property type="molecule type" value="Genomic_DNA"/>
</dbReference>
<dbReference type="AlphaFoldDB" id="A0A9X1S6K2"/>
<dbReference type="RefSeq" id="WP_227908218.1">
    <property type="nucleotide sequence ID" value="NZ_CP095461.1"/>
</dbReference>
<dbReference type="SUPFAM" id="SSF53448">
    <property type="entry name" value="Nucleotide-diphospho-sugar transferases"/>
    <property type="match status" value="2"/>
</dbReference>
<feature type="domain" description="Glycosyltransferase 2-like" evidence="2">
    <location>
        <begin position="263"/>
        <end position="386"/>
    </location>
</feature>
<feature type="domain" description="Galactosyltransferase C-terminal" evidence="3">
    <location>
        <begin position="157"/>
        <end position="204"/>
    </location>
</feature>
<dbReference type="Proteomes" id="UP001139264">
    <property type="component" value="Unassembled WGS sequence"/>
</dbReference>
<dbReference type="Pfam" id="PF00535">
    <property type="entry name" value="Glycos_transf_2"/>
    <property type="match status" value="2"/>
</dbReference>
<evidence type="ECO:0000259" key="2">
    <source>
        <dbReference type="Pfam" id="PF00535"/>
    </source>
</evidence>
<dbReference type="PANTHER" id="PTHR43685:SF2">
    <property type="entry name" value="GLYCOSYLTRANSFERASE 2-LIKE DOMAIN-CONTAINING PROTEIN"/>
    <property type="match status" value="1"/>
</dbReference>
<evidence type="ECO:0000313" key="4">
    <source>
        <dbReference type="EMBL" id="MCC3269893.1"/>
    </source>
</evidence>
<accession>A0A9X1S6K2</accession>
<evidence type="ECO:0000256" key="1">
    <source>
        <dbReference type="ARBA" id="ARBA00022679"/>
    </source>
</evidence>
<dbReference type="InterPro" id="IPR029044">
    <property type="entry name" value="Nucleotide-diphossugar_trans"/>
</dbReference>
<organism evidence="4 5">
    <name type="scientific">Arthrobacter gengyunqii</name>
    <dbReference type="NCBI Taxonomy" id="2886940"/>
    <lineage>
        <taxon>Bacteria</taxon>
        <taxon>Bacillati</taxon>
        <taxon>Actinomycetota</taxon>
        <taxon>Actinomycetes</taxon>
        <taxon>Micrococcales</taxon>
        <taxon>Micrococcaceae</taxon>
        <taxon>Arthrobacter</taxon>
    </lineage>
</organism>
<dbReference type="GO" id="GO:0016757">
    <property type="term" value="F:glycosyltransferase activity"/>
    <property type="evidence" value="ECO:0007669"/>
    <property type="project" value="UniProtKB-KW"/>
</dbReference>
<dbReference type="EC" id="2.4.-.-" evidence="4"/>
<proteinExistence type="predicted"/>
<evidence type="ECO:0000313" key="5">
    <source>
        <dbReference type="Proteomes" id="UP001139264"/>
    </source>
</evidence>
<dbReference type="InterPro" id="IPR027791">
    <property type="entry name" value="Galactosyl_T_C"/>
</dbReference>
<keyword evidence="4" id="KW-0328">Glycosyltransferase</keyword>
<dbReference type="Pfam" id="PF02709">
    <property type="entry name" value="Glyco_transf_7C"/>
    <property type="match status" value="1"/>
</dbReference>
<protein>
    <submittedName>
        <fullName evidence="4">Glycosyltransferase</fullName>
        <ecNumber evidence="4">2.4.-.-</ecNumber>
    </submittedName>
</protein>
<sequence>MENDVDVSVVIGFKDWGLNRLSLAVTSIQNSFGKLRGEVIVSDYGSLIWESTKARMEELGVKYVRTSTDGTWSRSRALNAGFAVSSGRVLISTDADMVFSPRSMELIASKILRDPTLCILLQCRDLPEEWSDESIAQKGMMWEVFEKEARLRPRWGMGGMMAVPRTVFMRIRGLDERMHTYGGEDIDFATRARRSGQRLLWIDDPDIRMYHMWHPPTRKVHEHSASAAAAIQFNKDIVYNDRTFVRNTPKWVHRPSDAAPLVTVAISTYNRSQYLRESIISVLAQTMQDFEIVVVDDGSTDDTRKVVESFDDERIRYIYQPNSGISVARNAAADASRGAYTVVQDDDDLMTPWRLEKHFEHLSFGSHGTFGSFVNFDNSSGEMKLYASKKLNDGTVFSTGGAPGHGTWMVETDLLRTLRYDETLTSGVDNNMALRLVRSGAVLHHTGEIMMLRRIHDGQITVEEEEAQQTSARQTRQMFAHQTSEWAGKKLEAERGVDDYVPVRLAKQLNELIPYLPDHLVHRTVLFSNQTAADVSFEGAHIGPQSSVVQEFDGEGALISSTGSLGDALSEDLAKLSRAGIGYEVKASLRSSHDSGRSQGLGPEAMFRSAVHSSLEAFAVDYAGGVGSSVAALRGHLDMGEVGTARELRVFNVSGSKRKVTFLAGVDLPQLLSLSESKGFSVQEIIINSTVSEALPDTGSTEPVRMAGQQ</sequence>
<reference evidence="4" key="1">
    <citation type="submission" date="2021-10" db="EMBL/GenBank/DDBJ databases">
        <title>Novel species in genus Arthrobacter.</title>
        <authorList>
            <person name="Liu Y."/>
        </authorList>
    </citation>
    <scope>NUCLEOTIDE SEQUENCE</scope>
    <source>
        <strain evidence="4">Zg-Y809</strain>
    </source>
</reference>
<feature type="domain" description="Glycosyltransferase 2-like" evidence="2">
    <location>
        <begin position="21"/>
        <end position="149"/>
    </location>
</feature>
<dbReference type="PANTHER" id="PTHR43685">
    <property type="entry name" value="GLYCOSYLTRANSFERASE"/>
    <property type="match status" value="1"/>
</dbReference>
<dbReference type="InterPro" id="IPR050834">
    <property type="entry name" value="Glycosyltransf_2"/>
</dbReference>
<comment type="caution">
    <text evidence="4">The sequence shown here is derived from an EMBL/GenBank/DDBJ whole genome shotgun (WGS) entry which is preliminary data.</text>
</comment>
<dbReference type="CDD" id="cd00761">
    <property type="entry name" value="Glyco_tranf_GTA_type"/>
    <property type="match status" value="2"/>
</dbReference>
<dbReference type="Gene3D" id="3.90.550.10">
    <property type="entry name" value="Spore Coat Polysaccharide Biosynthesis Protein SpsA, Chain A"/>
    <property type="match status" value="2"/>
</dbReference>
<dbReference type="InterPro" id="IPR001173">
    <property type="entry name" value="Glyco_trans_2-like"/>
</dbReference>
<gene>
    <name evidence="4" type="ORF">LJ751_11040</name>
</gene>